<protein>
    <recommendedName>
        <fullName evidence="2">PD-(D/E)XK endonuclease-like domain-containing protein</fullName>
    </recommendedName>
</protein>
<feature type="compositionally biased region" description="Polar residues" evidence="1">
    <location>
        <begin position="14"/>
        <end position="27"/>
    </location>
</feature>
<feature type="domain" description="PD-(D/E)XK endonuclease-like" evidence="2">
    <location>
        <begin position="105"/>
        <end position="317"/>
    </location>
</feature>
<reference evidence="3 4" key="1">
    <citation type="submission" date="2019-07" db="EMBL/GenBank/DDBJ databases">
        <title>Whole genome shotgun sequence of Pseudoalteromonas espejiana NBRC 102222.</title>
        <authorList>
            <person name="Hosoyama A."/>
            <person name="Uohara A."/>
            <person name="Ohji S."/>
            <person name="Ichikawa N."/>
        </authorList>
    </citation>
    <scope>NUCLEOTIDE SEQUENCE [LARGE SCALE GENOMIC DNA]</scope>
    <source>
        <strain evidence="3 4">NBRC 102222</strain>
    </source>
</reference>
<dbReference type="InterPro" id="IPR038726">
    <property type="entry name" value="PDDEXK_AddAB-type"/>
</dbReference>
<accession>A0A510XUC3</accession>
<evidence type="ECO:0000259" key="2">
    <source>
        <dbReference type="Pfam" id="PF12705"/>
    </source>
</evidence>
<evidence type="ECO:0000313" key="4">
    <source>
        <dbReference type="Proteomes" id="UP000321419"/>
    </source>
</evidence>
<dbReference type="InterPro" id="IPR011604">
    <property type="entry name" value="PDDEXK-like_dom_sf"/>
</dbReference>
<organism evidence="3 4">
    <name type="scientific">Pseudoalteromonas espejiana</name>
    <dbReference type="NCBI Taxonomy" id="28107"/>
    <lineage>
        <taxon>Bacteria</taxon>
        <taxon>Pseudomonadati</taxon>
        <taxon>Pseudomonadota</taxon>
        <taxon>Gammaproteobacteria</taxon>
        <taxon>Alteromonadales</taxon>
        <taxon>Pseudoalteromonadaceae</taxon>
        <taxon>Pseudoalteromonas</taxon>
    </lineage>
</organism>
<dbReference type="Proteomes" id="UP000321419">
    <property type="component" value="Unassembled WGS sequence"/>
</dbReference>
<evidence type="ECO:0000313" key="3">
    <source>
        <dbReference type="EMBL" id="GEK54211.1"/>
    </source>
</evidence>
<proteinExistence type="predicted"/>
<feature type="region of interest" description="Disordered" evidence="1">
    <location>
        <begin position="1"/>
        <end position="34"/>
    </location>
</feature>
<dbReference type="OrthoDB" id="9153242at2"/>
<keyword evidence="4" id="KW-1185">Reference proteome</keyword>
<dbReference type="AlphaFoldDB" id="A0A510XUC3"/>
<gene>
    <name evidence="3" type="ORF">PES01_10560</name>
</gene>
<comment type="caution">
    <text evidence="3">The sequence shown here is derived from an EMBL/GenBank/DDBJ whole genome shotgun (WGS) entry which is preliminary data.</text>
</comment>
<dbReference type="Gene3D" id="3.90.320.10">
    <property type="match status" value="1"/>
</dbReference>
<name>A0A510XUC3_9GAMM</name>
<evidence type="ECO:0000256" key="1">
    <source>
        <dbReference type="SAM" id="MobiDB-lite"/>
    </source>
</evidence>
<sequence>MDFAAKLKAKAAESGQQTIQGKSNTPKPSDAVKADSKEGLAAMLGARAKETKQKAVITQAPKNNSVKKAGDLNALSDALKQAKQTREDERGAMVVDFPTAAVKAWSFSTLKKFENCQWAVKLGKVDKIAVDSGEAAQRGTVIHDGCEAWVRGDVEELPADNRTKFDQFSADFSSLRDDYREGKITMEENWGIRKDWSPCDWDDDELWGRAKLDVFIRENENSCRIIDYKTGQKFGNEMKHADQGLSYALHTMHRFPEIDVFKVEFWYLDDGTKMVRTFNRRQLGMLLLRYHNRAKKLTTTKDFIPTANAHTCRFCEYGCNTNRDGKAYGNGACGFDHYRGLDVA</sequence>
<dbReference type="EMBL" id="BJUM01000008">
    <property type="protein sequence ID" value="GEK54211.1"/>
    <property type="molecule type" value="Genomic_DNA"/>
</dbReference>
<dbReference type="Pfam" id="PF12705">
    <property type="entry name" value="PDDEXK_1"/>
    <property type="match status" value="1"/>
</dbReference>